<dbReference type="Gene3D" id="3.60.40.10">
    <property type="entry name" value="PPM-type phosphatase domain"/>
    <property type="match status" value="1"/>
</dbReference>
<evidence type="ECO:0000259" key="5">
    <source>
        <dbReference type="PROSITE" id="PS51746"/>
    </source>
</evidence>
<keyword evidence="1" id="KW-0479">Metal-binding</keyword>
<evidence type="ECO:0000313" key="6">
    <source>
        <dbReference type="EMBL" id="KAK7042359.1"/>
    </source>
</evidence>
<dbReference type="Gene3D" id="3.40.50.1000">
    <property type="entry name" value="HAD superfamily/HAD-like"/>
    <property type="match status" value="1"/>
</dbReference>
<dbReference type="PROSITE" id="PS01032">
    <property type="entry name" value="PPM_1"/>
    <property type="match status" value="1"/>
</dbReference>
<dbReference type="InterPro" id="IPR023214">
    <property type="entry name" value="HAD_sf"/>
</dbReference>
<proteinExistence type="inferred from homology"/>
<feature type="domain" description="PPM-type phosphatase" evidence="5">
    <location>
        <begin position="17"/>
        <end position="349"/>
    </location>
</feature>
<dbReference type="InterPro" id="IPR036457">
    <property type="entry name" value="PPM-type-like_dom_sf"/>
</dbReference>
<dbReference type="InterPro" id="IPR015655">
    <property type="entry name" value="PP2C"/>
</dbReference>
<dbReference type="Gene3D" id="1.10.150.240">
    <property type="entry name" value="Putative phosphatase, domain 2"/>
    <property type="match status" value="1"/>
</dbReference>
<keyword evidence="7" id="KW-1185">Reference proteome</keyword>
<dbReference type="PANTHER" id="PTHR13832">
    <property type="entry name" value="PROTEIN PHOSPHATASE 2C"/>
    <property type="match status" value="1"/>
</dbReference>
<dbReference type="InterPro" id="IPR023198">
    <property type="entry name" value="PGP-like_dom2"/>
</dbReference>
<dbReference type="PROSITE" id="PS51746">
    <property type="entry name" value="PPM_2"/>
    <property type="match status" value="1"/>
</dbReference>
<dbReference type="InterPro" id="IPR000222">
    <property type="entry name" value="PP2C_BS"/>
</dbReference>
<dbReference type="GO" id="GO:0046872">
    <property type="term" value="F:metal ion binding"/>
    <property type="evidence" value="ECO:0007669"/>
    <property type="project" value="UniProtKB-KW"/>
</dbReference>
<name>A0AAW0CQY0_9AGAR</name>
<keyword evidence="3 4" id="KW-0904">Protein phosphatase</keyword>
<dbReference type="GO" id="GO:0004722">
    <property type="term" value="F:protein serine/threonine phosphatase activity"/>
    <property type="evidence" value="ECO:0007669"/>
    <property type="project" value="InterPro"/>
</dbReference>
<evidence type="ECO:0000313" key="7">
    <source>
        <dbReference type="Proteomes" id="UP001362999"/>
    </source>
</evidence>
<sequence length="558" mass="62126">MAPGNLKTHEGIQTVGDATIYSVQFQPTDRPIEDRFSISVSPDNNRVILGVYDGHGGTDAAEHVSKTLPPALLTCPSKPEEYTRIFEATDKAMLDAFERDYSPLTSLFRARSEDHLQHAKVLRSGCMALVLDIDLLGRRVLYANAGDCRAVVCEIVPSGNSEENSNSPSTAGLRIQQTVDLNAKSSSEQERLNREHPNEPSLIVSGRLFGKLMSTRGFGDGYYKLPRGLNNWKHKKYVDVFSLLDRENKKVPMNEQYYQYFYGYRTPPYITPTPDTGVMSLSGSEGRETGSGFVLCGSDGLFDLVTSEMAAETVREGIRNGVGNLAAYLLESVMVKRPGDDVTIILFNLNHGSIRDGDHSPNSSSTAKLKPSMEAIITPHKQPRGAVVFDLMGTCTDWKSSIVASLERQTPRPPAVDLPTLAAAWRAEFFKEIHRRFEQGELSEDIDITHRRVLDKLLEEAGVSLAVWGEDVRQSLVQSWHNQTAWPDAIPGIELLKQDYFVYAHFSYRWPCARNRAFVCAAAQRSFSKRDDPTSAGYCKVNRASFPQPFFIAITKSD</sequence>
<comment type="caution">
    <text evidence="6">The sequence shown here is derived from an EMBL/GenBank/DDBJ whole genome shotgun (WGS) entry which is preliminary data.</text>
</comment>
<evidence type="ECO:0000256" key="1">
    <source>
        <dbReference type="ARBA" id="ARBA00022723"/>
    </source>
</evidence>
<keyword evidence="2 4" id="KW-0378">Hydrolase</keyword>
<dbReference type="Pfam" id="PF00481">
    <property type="entry name" value="PP2C"/>
    <property type="match status" value="1"/>
</dbReference>
<dbReference type="AlphaFoldDB" id="A0AAW0CQY0"/>
<evidence type="ECO:0000256" key="2">
    <source>
        <dbReference type="ARBA" id="ARBA00022801"/>
    </source>
</evidence>
<evidence type="ECO:0000256" key="4">
    <source>
        <dbReference type="RuleBase" id="RU003465"/>
    </source>
</evidence>
<dbReference type="InterPro" id="IPR001932">
    <property type="entry name" value="PPM-type_phosphatase-like_dom"/>
</dbReference>
<dbReference type="CDD" id="cd00143">
    <property type="entry name" value="PP2Cc"/>
    <property type="match status" value="1"/>
</dbReference>
<dbReference type="Proteomes" id="UP001362999">
    <property type="component" value="Unassembled WGS sequence"/>
</dbReference>
<protein>
    <submittedName>
        <fullName evidence="6">PPM-type phosphatase domain-containing protein</fullName>
    </submittedName>
</protein>
<organism evidence="6 7">
    <name type="scientific">Favolaschia claudopus</name>
    <dbReference type="NCBI Taxonomy" id="2862362"/>
    <lineage>
        <taxon>Eukaryota</taxon>
        <taxon>Fungi</taxon>
        <taxon>Dikarya</taxon>
        <taxon>Basidiomycota</taxon>
        <taxon>Agaricomycotina</taxon>
        <taxon>Agaricomycetes</taxon>
        <taxon>Agaricomycetidae</taxon>
        <taxon>Agaricales</taxon>
        <taxon>Marasmiineae</taxon>
        <taxon>Mycenaceae</taxon>
        <taxon>Favolaschia</taxon>
    </lineage>
</organism>
<evidence type="ECO:0000256" key="3">
    <source>
        <dbReference type="ARBA" id="ARBA00022912"/>
    </source>
</evidence>
<dbReference type="SMART" id="SM00332">
    <property type="entry name" value="PP2Cc"/>
    <property type="match status" value="1"/>
</dbReference>
<dbReference type="InterPro" id="IPR036412">
    <property type="entry name" value="HAD-like_sf"/>
</dbReference>
<dbReference type="PANTHER" id="PTHR13832:SF792">
    <property type="entry name" value="GM14286P"/>
    <property type="match status" value="1"/>
</dbReference>
<gene>
    <name evidence="6" type="ORF">R3P38DRAFT_2511830</name>
</gene>
<dbReference type="EMBL" id="JAWWNJ010000013">
    <property type="protein sequence ID" value="KAK7042359.1"/>
    <property type="molecule type" value="Genomic_DNA"/>
</dbReference>
<accession>A0AAW0CQY0</accession>
<dbReference type="SUPFAM" id="SSF56784">
    <property type="entry name" value="HAD-like"/>
    <property type="match status" value="1"/>
</dbReference>
<reference evidence="6 7" key="1">
    <citation type="journal article" date="2024" name="J Genomics">
        <title>Draft genome sequencing and assembly of Favolaschia claudopus CIRM-BRFM 2984 isolated from oak limbs.</title>
        <authorList>
            <person name="Navarro D."/>
            <person name="Drula E."/>
            <person name="Chaduli D."/>
            <person name="Cazenave R."/>
            <person name="Ahrendt S."/>
            <person name="Wang J."/>
            <person name="Lipzen A."/>
            <person name="Daum C."/>
            <person name="Barry K."/>
            <person name="Grigoriev I.V."/>
            <person name="Favel A."/>
            <person name="Rosso M.N."/>
            <person name="Martin F."/>
        </authorList>
    </citation>
    <scope>NUCLEOTIDE SEQUENCE [LARGE SCALE GENOMIC DNA]</scope>
    <source>
        <strain evidence="6 7">CIRM-BRFM 2984</strain>
    </source>
</reference>
<dbReference type="SUPFAM" id="SSF81606">
    <property type="entry name" value="PP2C-like"/>
    <property type="match status" value="1"/>
</dbReference>
<comment type="similarity">
    <text evidence="4">Belongs to the PP2C family.</text>
</comment>